<reference evidence="3 4" key="1">
    <citation type="submission" date="2023-07" db="EMBL/GenBank/DDBJ databases">
        <title>Protaetiibacter sp. nov WY-16 isolated from soil.</title>
        <authorList>
            <person name="Liu B."/>
            <person name="Wan Y."/>
        </authorList>
    </citation>
    <scope>NUCLEOTIDE SEQUENCE [LARGE SCALE GENOMIC DNA]</scope>
    <source>
        <strain evidence="3 4">WY-16</strain>
    </source>
</reference>
<evidence type="ECO:0000256" key="1">
    <source>
        <dbReference type="SAM" id="MobiDB-lite"/>
    </source>
</evidence>
<feature type="region of interest" description="Disordered" evidence="1">
    <location>
        <begin position="1"/>
        <end position="62"/>
    </location>
</feature>
<keyword evidence="2" id="KW-1133">Transmembrane helix</keyword>
<dbReference type="EMBL" id="JAUQUB010000001">
    <property type="protein sequence ID" value="MDO7881276.1"/>
    <property type="molecule type" value="Genomic_DNA"/>
</dbReference>
<comment type="caution">
    <text evidence="3">The sequence shown here is derived from an EMBL/GenBank/DDBJ whole genome shotgun (WGS) entry which is preliminary data.</text>
</comment>
<keyword evidence="2" id="KW-0812">Transmembrane</keyword>
<keyword evidence="2" id="KW-0472">Membrane</keyword>
<sequence>MRRATPTSAPSEAGAASTGRRMTEPTPDPRPQPRWGQYADVPPPAPQYPPPSIPEPAPEPERRRTGDIVLTTVLLLVGVYDVVAQWPLYASLGSALQEAYRVQGIGEFTSIGLADSMGVVLNIVRAGLLAVVVAWSLVRIGRRKRAFWVPLAGGVLAGIVAIGFLFAIILQDPAFLEYAQRTAGG</sequence>
<evidence type="ECO:0000313" key="4">
    <source>
        <dbReference type="Proteomes" id="UP001241072"/>
    </source>
</evidence>
<dbReference type="Pfam" id="PF19779">
    <property type="entry name" value="DUF6264"/>
    <property type="match status" value="1"/>
</dbReference>
<accession>A0ABT9BNB2</accession>
<feature type="compositionally biased region" description="Polar residues" evidence="1">
    <location>
        <begin position="1"/>
        <end position="10"/>
    </location>
</feature>
<protein>
    <submittedName>
        <fullName evidence="3">DUF6264 family protein</fullName>
    </submittedName>
</protein>
<dbReference type="InterPro" id="IPR046231">
    <property type="entry name" value="DUF6264"/>
</dbReference>
<feature type="compositionally biased region" description="Pro residues" evidence="1">
    <location>
        <begin position="41"/>
        <end position="57"/>
    </location>
</feature>
<organism evidence="3 4">
    <name type="scientific">Antiquaquibacter soli</name>
    <dbReference type="NCBI Taxonomy" id="3064523"/>
    <lineage>
        <taxon>Bacteria</taxon>
        <taxon>Bacillati</taxon>
        <taxon>Actinomycetota</taxon>
        <taxon>Actinomycetes</taxon>
        <taxon>Micrococcales</taxon>
        <taxon>Microbacteriaceae</taxon>
        <taxon>Antiquaquibacter</taxon>
    </lineage>
</organism>
<name>A0ABT9BNB2_9MICO</name>
<dbReference type="Proteomes" id="UP001241072">
    <property type="component" value="Unassembled WGS sequence"/>
</dbReference>
<keyword evidence="4" id="KW-1185">Reference proteome</keyword>
<feature type="transmembrane region" description="Helical" evidence="2">
    <location>
        <begin position="68"/>
        <end position="88"/>
    </location>
</feature>
<proteinExistence type="predicted"/>
<feature type="transmembrane region" description="Helical" evidence="2">
    <location>
        <begin position="147"/>
        <end position="170"/>
    </location>
</feature>
<evidence type="ECO:0000313" key="3">
    <source>
        <dbReference type="EMBL" id="MDO7881276.1"/>
    </source>
</evidence>
<feature type="transmembrane region" description="Helical" evidence="2">
    <location>
        <begin position="108"/>
        <end position="135"/>
    </location>
</feature>
<gene>
    <name evidence="3" type="ORF">Q5716_03445</name>
</gene>
<evidence type="ECO:0000256" key="2">
    <source>
        <dbReference type="SAM" id="Phobius"/>
    </source>
</evidence>